<reference evidence="1 2" key="1">
    <citation type="submission" date="2013-09" db="EMBL/GenBank/DDBJ databases">
        <title>Corchorus capsularis genome sequencing.</title>
        <authorList>
            <person name="Alam M."/>
            <person name="Haque M.S."/>
            <person name="Islam M.S."/>
            <person name="Emdad E.M."/>
            <person name="Islam M.M."/>
            <person name="Ahmed B."/>
            <person name="Halim A."/>
            <person name="Hossen Q.M.M."/>
            <person name="Hossain M.Z."/>
            <person name="Ahmed R."/>
            <person name="Khan M.M."/>
            <person name="Islam R."/>
            <person name="Rashid M.M."/>
            <person name="Khan S.A."/>
            <person name="Rahman M.S."/>
            <person name="Alam M."/>
        </authorList>
    </citation>
    <scope>NUCLEOTIDE SEQUENCE [LARGE SCALE GENOMIC DNA]</scope>
    <source>
        <strain evidence="2">cv. CVL-1</strain>
        <tissue evidence="1">Whole seedling</tissue>
    </source>
</reference>
<dbReference type="AlphaFoldDB" id="A0A1R3IZ62"/>
<dbReference type="Proteomes" id="UP000188268">
    <property type="component" value="Unassembled WGS sequence"/>
</dbReference>
<accession>A0A1R3IZ62</accession>
<sequence>MVISGQQRQGMLVEEFAWSQSSKHRKYHGLGNISAPYLKLCKVGKKL</sequence>
<proteinExistence type="predicted"/>
<gene>
    <name evidence="1" type="ORF">CCACVL1_08716</name>
</gene>
<organism evidence="1 2">
    <name type="scientific">Corchorus capsularis</name>
    <name type="common">Jute</name>
    <dbReference type="NCBI Taxonomy" id="210143"/>
    <lineage>
        <taxon>Eukaryota</taxon>
        <taxon>Viridiplantae</taxon>
        <taxon>Streptophyta</taxon>
        <taxon>Embryophyta</taxon>
        <taxon>Tracheophyta</taxon>
        <taxon>Spermatophyta</taxon>
        <taxon>Magnoliopsida</taxon>
        <taxon>eudicotyledons</taxon>
        <taxon>Gunneridae</taxon>
        <taxon>Pentapetalae</taxon>
        <taxon>rosids</taxon>
        <taxon>malvids</taxon>
        <taxon>Malvales</taxon>
        <taxon>Malvaceae</taxon>
        <taxon>Grewioideae</taxon>
        <taxon>Apeibeae</taxon>
        <taxon>Corchorus</taxon>
    </lineage>
</organism>
<keyword evidence="2" id="KW-1185">Reference proteome</keyword>
<evidence type="ECO:0000313" key="2">
    <source>
        <dbReference type="Proteomes" id="UP000188268"/>
    </source>
</evidence>
<dbReference type="EMBL" id="AWWV01009142">
    <property type="protein sequence ID" value="OMO87865.1"/>
    <property type="molecule type" value="Genomic_DNA"/>
</dbReference>
<dbReference type="Gramene" id="OMO87865">
    <property type="protein sequence ID" value="OMO87865"/>
    <property type="gene ID" value="CCACVL1_08716"/>
</dbReference>
<evidence type="ECO:0000313" key="1">
    <source>
        <dbReference type="EMBL" id="OMO87865.1"/>
    </source>
</evidence>
<name>A0A1R3IZ62_COCAP</name>
<protein>
    <submittedName>
        <fullName evidence="1">Uncharacterized protein</fullName>
    </submittedName>
</protein>
<comment type="caution">
    <text evidence="1">The sequence shown here is derived from an EMBL/GenBank/DDBJ whole genome shotgun (WGS) entry which is preliminary data.</text>
</comment>